<sequence>MLDLHRLTILREVKLRGGVSAAARSLSYSHSAVSQQLSQLERDVGVELLERVGRGVRLTPAAEQLVVHTDRILEEVERATSNLAKDRGTPQGTVRIAAFSTVSRVVLPAALEALARDHPRLQVEFGMDDPAEAVVQLAAKQVDLVVADSYPGSPEPTAGDIISTTIGEDPIRAYLPSTVSADAESLGRAPWAMEPSTDGSAEWARRVCRDMGFEPRVQYVAPDLLFQLRLVERGLAAAMLPDLVVGEADTPVQPTDLFSVQPVRTIKVLTRRGSEENPALSVVRQAIAKAFNDR</sequence>
<name>A0A9D1ULP2_9CORY</name>
<keyword evidence="4" id="KW-0804">Transcription</keyword>
<dbReference type="Gene3D" id="1.10.10.10">
    <property type="entry name" value="Winged helix-like DNA-binding domain superfamily/Winged helix DNA-binding domain"/>
    <property type="match status" value="1"/>
</dbReference>
<evidence type="ECO:0000256" key="2">
    <source>
        <dbReference type="ARBA" id="ARBA00023015"/>
    </source>
</evidence>
<dbReference type="PANTHER" id="PTHR30126:SF39">
    <property type="entry name" value="HTH-TYPE TRANSCRIPTIONAL REGULATOR CYSL"/>
    <property type="match status" value="1"/>
</dbReference>
<dbReference type="AlphaFoldDB" id="A0A9D1ULP2"/>
<dbReference type="PRINTS" id="PR00039">
    <property type="entry name" value="HTHLYSR"/>
</dbReference>
<feature type="domain" description="HTH lysR-type" evidence="5">
    <location>
        <begin position="2"/>
        <end position="59"/>
    </location>
</feature>
<evidence type="ECO:0000256" key="4">
    <source>
        <dbReference type="ARBA" id="ARBA00023163"/>
    </source>
</evidence>
<dbReference type="InterPro" id="IPR036390">
    <property type="entry name" value="WH_DNA-bd_sf"/>
</dbReference>
<dbReference type="EMBL" id="DXGC01000048">
    <property type="protein sequence ID" value="HIW91005.1"/>
    <property type="molecule type" value="Genomic_DNA"/>
</dbReference>
<evidence type="ECO:0000256" key="1">
    <source>
        <dbReference type="ARBA" id="ARBA00009437"/>
    </source>
</evidence>
<reference evidence="6" key="2">
    <citation type="submission" date="2021-04" db="EMBL/GenBank/DDBJ databases">
        <authorList>
            <person name="Gilroy R."/>
        </authorList>
    </citation>
    <scope>NUCLEOTIDE SEQUENCE</scope>
    <source>
        <strain evidence="6">CHK32-1732</strain>
    </source>
</reference>
<dbReference type="PROSITE" id="PS50931">
    <property type="entry name" value="HTH_LYSR"/>
    <property type="match status" value="1"/>
</dbReference>
<dbReference type="GO" id="GO:0003700">
    <property type="term" value="F:DNA-binding transcription factor activity"/>
    <property type="evidence" value="ECO:0007669"/>
    <property type="project" value="InterPro"/>
</dbReference>
<gene>
    <name evidence="6" type="ORF">H9870_05005</name>
</gene>
<organism evidence="6 7">
    <name type="scientific">Candidatus Corynebacterium avicola</name>
    <dbReference type="NCBI Taxonomy" id="2838527"/>
    <lineage>
        <taxon>Bacteria</taxon>
        <taxon>Bacillati</taxon>
        <taxon>Actinomycetota</taxon>
        <taxon>Actinomycetes</taxon>
        <taxon>Mycobacteriales</taxon>
        <taxon>Corynebacteriaceae</taxon>
        <taxon>Corynebacterium</taxon>
    </lineage>
</organism>
<evidence type="ECO:0000313" key="6">
    <source>
        <dbReference type="EMBL" id="HIW91005.1"/>
    </source>
</evidence>
<protein>
    <submittedName>
        <fullName evidence="6">LysR family transcriptional regulator</fullName>
    </submittedName>
</protein>
<dbReference type="Gene3D" id="3.40.190.10">
    <property type="entry name" value="Periplasmic binding protein-like II"/>
    <property type="match status" value="2"/>
</dbReference>
<accession>A0A9D1ULP2</accession>
<dbReference type="Pfam" id="PF00126">
    <property type="entry name" value="HTH_1"/>
    <property type="match status" value="1"/>
</dbReference>
<dbReference type="PANTHER" id="PTHR30126">
    <property type="entry name" value="HTH-TYPE TRANSCRIPTIONAL REGULATOR"/>
    <property type="match status" value="1"/>
</dbReference>
<keyword evidence="3" id="KW-0238">DNA-binding</keyword>
<proteinExistence type="inferred from homology"/>
<reference evidence="6" key="1">
    <citation type="journal article" date="2021" name="PeerJ">
        <title>Extensive microbial diversity within the chicken gut microbiome revealed by metagenomics and culture.</title>
        <authorList>
            <person name="Gilroy R."/>
            <person name="Ravi A."/>
            <person name="Getino M."/>
            <person name="Pursley I."/>
            <person name="Horton D.L."/>
            <person name="Alikhan N.F."/>
            <person name="Baker D."/>
            <person name="Gharbi K."/>
            <person name="Hall N."/>
            <person name="Watson M."/>
            <person name="Adriaenssens E.M."/>
            <person name="Foster-Nyarko E."/>
            <person name="Jarju S."/>
            <person name="Secka A."/>
            <person name="Antonio M."/>
            <person name="Oren A."/>
            <person name="Chaudhuri R.R."/>
            <person name="La Ragione R."/>
            <person name="Hildebrand F."/>
            <person name="Pallen M.J."/>
        </authorList>
    </citation>
    <scope>NUCLEOTIDE SEQUENCE</scope>
    <source>
        <strain evidence="6">CHK32-1732</strain>
    </source>
</reference>
<keyword evidence="2" id="KW-0805">Transcription regulation</keyword>
<evidence type="ECO:0000259" key="5">
    <source>
        <dbReference type="PROSITE" id="PS50931"/>
    </source>
</evidence>
<evidence type="ECO:0000256" key="3">
    <source>
        <dbReference type="ARBA" id="ARBA00023125"/>
    </source>
</evidence>
<dbReference type="SUPFAM" id="SSF53850">
    <property type="entry name" value="Periplasmic binding protein-like II"/>
    <property type="match status" value="1"/>
</dbReference>
<dbReference type="SUPFAM" id="SSF46785">
    <property type="entry name" value="Winged helix' DNA-binding domain"/>
    <property type="match status" value="1"/>
</dbReference>
<dbReference type="Proteomes" id="UP000824190">
    <property type="component" value="Unassembled WGS sequence"/>
</dbReference>
<dbReference type="Pfam" id="PF03466">
    <property type="entry name" value="LysR_substrate"/>
    <property type="match status" value="1"/>
</dbReference>
<dbReference type="GO" id="GO:0000976">
    <property type="term" value="F:transcription cis-regulatory region binding"/>
    <property type="evidence" value="ECO:0007669"/>
    <property type="project" value="TreeGrafter"/>
</dbReference>
<evidence type="ECO:0000313" key="7">
    <source>
        <dbReference type="Proteomes" id="UP000824190"/>
    </source>
</evidence>
<dbReference type="InterPro" id="IPR000847">
    <property type="entry name" value="LysR_HTH_N"/>
</dbReference>
<comment type="caution">
    <text evidence="6">The sequence shown here is derived from an EMBL/GenBank/DDBJ whole genome shotgun (WGS) entry which is preliminary data.</text>
</comment>
<dbReference type="InterPro" id="IPR005119">
    <property type="entry name" value="LysR_subst-bd"/>
</dbReference>
<dbReference type="InterPro" id="IPR036388">
    <property type="entry name" value="WH-like_DNA-bd_sf"/>
</dbReference>
<comment type="similarity">
    <text evidence="1">Belongs to the LysR transcriptional regulatory family.</text>
</comment>